<evidence type="ECO:0000256" key="4">
    <source>
        <dbReference type="ARBA" id="ARBA00023136"/>
    </source>
</evidence>
<dbReference type="PANTHER" id="PTHR44755">
    <property type="entry name" value="NATRIURETIC PEPTIDE RECEPTOR 3-RELATED"/>
    <property type="match status" value="1"/>
</dbReference>
<dbReference type="GO" id="GO:0038023">
    <property type="term" value="F:signaling receptor activity"/>
    <property type="evidence" value="ECO:0007669"/>
    <property type="project" value="TreeGrafter"/>
</dbReference>
<dbReference type="RefSeq" id="XP_009064106.1">
    <property type="nucleotide sequence ID" value="XM_009065858.1"/>
</dbReference>
<dbReference type="HOGENOM" id="CLU_1231138_0_0_1"/>
<evidence type="ECO:0000256" key="3">
    <source>
        <dbReference type="ARBA" id="ARBA00022989"/>
    </source>
</evidence>
<comment type="subcellular location">
    <subcellularLocation>
        <location evidence="1">Membrane</location>
    </subcellularLocation>
</comment>
<dbReference type="Pfam" id="PF01094">
    <property type="entry name" value="ANF_receptor"/>
    <property type="match status" value="1"/>
</dbReference>
<dbReference type="EMBL" id="KB203301">
    <property type="protein sequence ID" value="ESO85189.1"/>
    <property type="molecule type" value="Genomic_DNA"/>
</dbReference>
<keyword evidence="4" id="KW-0472">Membrane</keyword>
<dbReference type="SUPFAM" id="SSF53822">
    <property type="entry name" value="Periplasmic binding protein-like I"/>
    <property type="match status" value="2"/>
</dbReference>
<organism evidence="6 7">
    <name type="scientific">Lottia gigantea</name>
    <name type="common">Giant owl limpet</name>
    <dbReference type="NCBI Taxonomy" id="225164"/>
    <lineage>
        <taxon>Eukaryota</taxon>
        <taxon>Metazoa</taxon>
        <taxon>Spiralia</taxon>
        <taxon>Lophotrochozoa</taxon>
        <taxon>Mollusca</taxon>
        <taxon>Gastropoda</taxon>
        <taxon>Patellogastropoda</taxon>
        <taxon>Lottioidea</taxon>
        <taxon>Lottiidae</taxon>
        <taxon>Lottia</taxon>
    </lineage>
</organism>
<dbReference type="GO" id="GO:0017046">
    <property type="term" value="F:peptide hormone binding"/>
    <property type="evidence" value="ECO:0007669"/>
    <property type="project" value="TreeGrafter"/>
</dbReference>
<evidence type="ECO:0000313" key="7">
    <source>
        <dbReference type="Proteomes" id="UP000030746"/>
    </source>
</evidence>
<keyword evidence="3" id="KW-1133">Transmembrane helix</keyword>
<dbReference type="Proteomes" id="UP000030746">
    <property type="component" value="Unassembled WGS sequence"/>
</dbReference>
<evidence type="ECO:0000313" key="6">
    <source>
        <dbReference type="EMBL" id="ESO85189.1"/>
    </source>
</evidence>
<dbReference type="CTD" id="20240748"/>
<protein>
    <recommendedName>
        <fullName evidence="5">Receptor ligand binding region domain-containing protein</fullName>
    </recommendedName>
</protein>
<gene>
    <name evidence="6" type="ORF">LOTGIDRAFT_167976</name>
</gene>
<accession>V4B8R1</accession>
<feature type="domain" description="Receptor ligand binding region" evidence="5">
    <location>
        <begin position="12"/>
        <end position="100"/>
    </location>
</feature>
<keyword evidence="7" id="KW-1185">Reference proteome</keyword>
<dbReference type="InterPro" id="IPR001828">
    <property type="entry name" value="ANF_lig-bd_rcpt"/>
</dbReference>
<dbReference type="InterPro" id="IPR052612">
    <property type="entry name" value="ANP_Clearance_Receptor"/>
</dbReference>
<sequence length="225" mass="24701">MEVNTGNGNADGPYCDDVCTSVGLLAGRYKIPFITYGCESDELLDRELYPTFMRTTGTFKDMSNFIRLIVQHFGWTRITFVSGRQDVWLEAVSSFEHSIHAALLADAIIVYAFALNATIANNSSPHDGISVANHLFGTTVPDFQFKATHRITSQSTIIVYAFALNATIANNSSPHDGISVANHLFGTTVPGISGDIKILQDGSRDMNFLLHNIKNNTYSMIARSQ</sequence>
<dbReference type="GeneID" id="20240748"/>
<reference evidence="6 7" key="1">
    <citation type="journal article" date="2013" name="Nature">
        <title>Insights into bilaterian evolution from three spiralian genomes.</title>
        <authorList>
            <person name="Simakov O."/>
            <person name="Marletaz F."/>
            <person name="Cho S.J."/>
            <person name="Edsinger-Gonzales E."/>
            <person name="Havlak P."/>
            <person name="Hellsten U."/>
            <person name="Kuo D.H."/>
            <person name="Larsson T."/>
            <person name="Lv J."/>
            <person name="Arendt D."/>
            <person name="Savage R."/>
            <person name="Osoegawa K."/>
            <person name="de Jong P."/>
            <person name="Grimwood J."/>
            <person name="Chapman J.A."/>
            <person name="Shapiro H."/>
            <person name="Aerts A."/>
            <person name="Otillar R.P."/>
            <person name="Terry A.Y."/>
            <person name="Boore J.L."/>
            <person name="Grigoriev I.V."/>
            <person name="Lindberg D.R."/>
            <person name="Seaver E.C."/>
            <person name="Weisblat D.A."/>
            <person name="Putnam N.H."/>
            <person name="Rokhsar D.S."/>
        </authorList>
    </citation>
    <scope>NUCLEOTIDE SEQUENCE [LARGE SCALE GENOMIC DNA]</scope>
</reference>
<proteinExistence type="predicted"/>
<evidence type="ECO:0000256" key="2">
    <source>
        <dbReference type="ARBA" id="ARBA00022692"/>
    </source>
</evidence>
<dbReference type="OrthoDB" id="6142344at2759"/>
<evidence type="ECO:0000256" key="1">
    <source>
        <dbReference type="ARBA" id="ARBA00004370"/>
    </source>
</evidence>
<dbReference type="GO" id="GO:0016020">
    <property type="term" value="C:membrane"/>
    <property type="evidence" value="ECO:0007669"/>
    <property type="project" value="UniProtKB-SubCell"/>
</dbReference>
<name>V4B8R1_LOTGI</name>
<dbReference type="AlphaFoldDB" id="V4B8R1"/>
<dbReference type="PANTHER" id="PTHR44755:SF8">
    <property type="entry name" value="RECEPTOR LIGAND BINDING REGION DOMAIN-CONTAINING PROTEIN"/>
    <property type="match status" value="1"/>
</dbReference>
<dbReference type="InterPro" id="IPR028082">
    <property type="entry name" value="Peripla_BP_I"/>
</dbReference>
<keyword evidence="2" id="KW-0812">Transmembrane</keyword>
<dbReference type="GO" id="GO:0007165">
    <property type="term" value="P:signal transduction"/>
    <property type="evidence" value="ECO:0007669"/>
    <property type="project" value="TreeGrafter"/>
</dbReference>
<dbReference type="Gene3D" id="3.40.50.2300">
    <property type="match status" value="2"/>
</dbReference>
<dbReference type="KEGG" id="lgi:LOTGIDRAFT_167976"/>
<evidence type="ECO:0000259" key="5">
    <source>
        <dbReference type="Pfam" id="PF01094"/>
    </source>
</evidence>